<evidence type="ECO:0000256" key="1">
    <source>
        <dbReference type="ARBA" id="ARBA00006484"/>
    </source>
</evidence>
<dbReference type="PANTHER" id="PTHR42760:SF115">
    <property type="entry name" value="3-OXOACYL-[ACYL-CARRIER-PROTEIN] REDUCTASE FABG"/>
    <property type="match status" value="1"/>
</dbReference>
<organism evidence="3">
    <name type="scientific">marine sediment metagenome</name>
    <dbReference type="NCBI Taxonomy" id="412755"/>
    <lineage>
        <taxon>unclassified sequences</taxon>
        <taxon>metagenomes</taxon>
        <taxon>ecological metagenomes</taxon>
    </lineage>
</organism>
<dbReference type="PRINTS" id="PR00080">
    <property type="entry name" value="SDRFAMILY"/>
</dbReference>
<name>A0A0F9MRN5_9ZZZZ</name>
<dbReference type="InterPro" id="IPR036291">
    <property type="entry name" value="NAD(P)-bd_dom_sf"/>
</dbReference>
<dbReference type="FunFam" id="3.40.50.720:FF:000084">
    <property type="entry name" value="Short-chain dehydrogenase reductase"/>
    <property type="match status" value="1"/>
</dbReference>
<proteinExistence type="inferred from homology"/>
<dbReference type="EMBL" id="LAZR01009562">
    <property type="protein sequence ID" value="KKM71872.1"/>
    <property type="molecule type" value="Genomic_DNA"/>
</dbReference>
<dbReference type="GO" id="GO:0016616">
    <property type="term" value="F:oxidoreductase activity, acting on the CH-OH group of donors, NAD or NADP as acceptor"/>
    <property type="evidence" value="ECO:0007669"/>
    <property type="project" value="TreeGrafter"/>
</dbReference>
<gene>
    <name evidence="3" type="ORF">LCGC14_1426230</name>
</gene>
<protein>
    <submittedName>
        <fullName evidence="3">Uncharacterized protein</fullName>
    </submittedName>
</protein>
<dbReference type="AlphaFoldDB" id="A0A0F9MRN5"/>
<sequence>MTHIEELFKLDGEVALVTGGGKGLGYFSAEGLVEAGADVAICGRDIHGKLETAVEKLKKIGGDCIPIKCDIRKEDDVKNMAKTIKDHYGKCDILVNNAGISDMAPSKTYSLKRWKNLIDTNVTGTFLCCREIGKMMIRQKKGSIINISSMNGQVGFSNGMTAYATSKIGIVGMSRSLAVEWGRYNIRVNAILPGNMEEGMMEFLQDSNDPMFKMIGVPLLNLTPIKRFGNGDDIKGAVVFLAAKAGSYISGAKILVDGGITINGGV</sequence>
<dbReference type="Gene3D" id="3.40.50.720">
    <property type="entry name" value="NAD(P)-binding Rossmann-like Domain"/>
    <property type="match status" value="1"/>
</dbReference>
<accession>A0A0F9MRN5</accession>
<evidence type="ECO:0000313" key="3">
    <source>
        <dbReference type="EMBL" id="KKM71872.1"/>
    </source>
</evidence>
<comment type="caution">
    <text evidence="3">The sequence shown here is derived from an EMBL/GenBank/DDBJ whole genome shotgun (WGS) entry which is preliminary data.</text>
</comment>
<dbReference type="InterPro" id="IPR002347">
    <property type="entry name" value="SDR_fam"/>
</dbReference>
<comment type="similarity">
    <text evidence="1">Belongs to the short-chain dehydrogenases/reductases (SDR) family.</text>
</comment>
<dbReference type="CDD" id="cd05233">
    <property type="entry name" value="SDR_c"/>
    <property type="match status" value="1"/>
</dbReference>
<keyword evidence="2" id="KW-0560">Oxidoreductase</keyword>
<dbReference type="PRINTS" id="PR00081">
    <property type="entry name" value="GDHRDH"/>
</dbReference>
<evidence type="ECO:0000256" key="2">
    <source>
        <dbReference type="ARBA" id="ARBA00023002"/>
    </source>
</evidence>
<reference evidence="3" key="1">
    <citation type="journal article" date="2015" name="Nature">
        <title>Complex archaea that bridge the gap between prokaryotes and eukaryotes.</title>
        <authorList>
            <person name="Spang A."/>
            <person name="Saw J.H."/>
            <person name="Jorgensen S.L."/>
            <person name="Zaremba-Niedzwiedzka K."/>
            <person name="Martijn J."/>
            <person name="Lind A.E."/>
            <person name="van Eijk R."/>
            <person name="Schleper C."/>
            <person name="Guy L."/>
            <person name="Ettema T.J."/>
        </authorList>
    </citation>
    <scope>NUCLEOTIDE SEQUENCE</scope>
</reference>
<dbReference type="Pfam" id="PF13561">
    <property type="entry name" value="adh_short_C2"/>
    <property type="match status" value="1"/>
</dbReference>
<dbReference type="PANTHER" id="PTHR42760">
    <property type="entry name" value="SHORT-CHAIN DEHYDROGENASES/REDUCTASES FAMILY MEMBER"/>
    <property type="match status" value="1"/>
</dbReference>
<dbReference type="SUPFAM" id="SSF51735">
    <property type="entry name" value="NAD(P)-binding Rossmann-fold domains"/>
    <property type="match status" value="1"/>
</dbReference>